<dbReference type="AlphaFoldDB" id="A0A084TKZ9"/>
<dbReference type="Proteomes" id="UP000028521">
    <property type="component" value="Unassembled WGS sequence"/>
</dbReference>
<gene>
    <name evidence="1" type="ORF">IA57_06040</name>
</gene>
<keyword evidence="1" id="KW-0436">Ligase</keyword>
<dbReference type="STRING" id="1197477.IA57_06040"/>
<comment type="caution">
    <text evidence="1">The sequence shown here is derived from an EMBL/GenBank/DDBJ whole genome shotgun (WGS) entry which is preliminary data.</text>
</comment>
<proteinExistence type="predicted"/>
<protein>
    <submittedName>
        <fullName evidence="1">Phenylalanyl-tRNA synthetase subunit alpha</fullName>
    </submittedName>
</protein>
<evidence type="ECO:0000313" key="1">
    <source>
        <dbReference type="EMBL" id="KFB01385.1"/>
    </source>
</evidence>
<evidence type="ECO:0000313" key="2">
    <source>
        <dbReference type="Proteomes" id="UP000028521"/>
    </source>
</evidence>
<organism evidence="1 2">
    <name type="scientific">Mangrovimonas yunxiaonensis</name>
    <dbReference type="NCBI Taxonomy" id="1197477"/>
    <lineage>
        <taxon>Bacteria</taxon>
        <taxon>Pseudomonadati</taxon>
        <taxon>Bacteroidota</taxon>
        <taxon>Flavobacteriia</taxon>
        <taxon>Flavobacteriales</taxon>
        <taxon>Flavobacteriaceae</taxon>
        <taxon>Mangrovimonas</taxon>
    </lineage>
</organism>
<dbReference type="eggNOG" id="ENOG50316WB">
    <property type="taxonomic scope" value="Bacteria"/>
</dbReference>
<keyword evidence="2" id="KW-1185">Reference proteome</keyword>
<accession>A0A084TKZ9</accession>
<keyword evidence="1" id="KW-0030">Aminoacyl-tRNA synthetase</keyword>
<dbReference type="RefSeq" id="WP_036120505.1">
    <property type="nucleotide sequence ID" value="NZ_BMET01000001.1"/>
</dbReference>
<dbReference type="GO" id="GO:0004812">
    <property type="term" value="F:aminoacyl-tRNA ligase activity"/>
    <property type="evidence" value="ECO:0007669"/>
    <property type="project" value="UniProtKB-KW"/>
</dbReference>
<reference evidence="2" key="2">
    <citation type="submission" date="2014-07" db="EMBL/GenBank/DDBJ databases">
        <title>Genome sequence of Mangrovimonas yunxiaonensis.</title>
        <authorList>
            <person name="Li Y."/>
            <person name="Zheng T."/>
        </authorList>
    </citation>
    <scope>NUCLEOTIDE SEQUENCE [LARGE SCALE GENOMIC DNA]</scope>
    <source>
        <strain evidence="2">LY01</strain>
    </source>
</reference>
<reference evidence="1 2" key="1">
    <citation type="journal article" date="2014" name="Genome Announc.">
        <title>Draft Genome Sequence of the Algicidal Bacterium Mangrovimonas yunxiaonensis Strain LY01.</title>
        <authorList>
            <person name="Li Y."/>
            <person name="Zhu H."/>
            <person name="Li C."/>
            <person name="Zhang H."/>
            <person name="Chen Z."/>
            <person name="Zheng W."/>
            <person name="Xu H."/>
            <person name="Zheng T."/>
        </authorList>
    </citation>
    <scope>NUCLEOTIDE SEQUENCE [LARGE SCALE GENOMIC DNA]</scope>
    <source>
        <strain evidence="1 2">LY01</strain>
    </source>
</reference>
<dbReference type="EMBL" id="JPFK01000005">
    <property type="protein sequence ID" value="KFB01385.1"/>
    <property type="molecule type" value="Genomic_DNA"/>
</dbReference>
<sequence>MKKDIQIPKVEGVYMAAINQFNDTHRTHDWNVYLINDNDYALETVLIVSLGYSADKKTSVMRHKLDVLPAKSYAKVEFLQEDVLALTNEFKVTFFKANTMLDKTYTFAENTINKDALQAVPVMNEQGVLLG</sequence>
<dbReference type="OrthoDB" id="953239at2"/>
<name>A0A084TKZ9_9FLAO</name>